<organism evidence="3 4">
    <name type="scientific">Olivibacter ginsenosidimutans</name>
    <dbReference type="NCBI Taxonomy" id="1176537"/>
    <lineage>
        <taxon>Bacteria</taxon>
        <taxon>Pseudomonadati</taxon>
        <taxon>Bacteroidota</taxon>
        <taxon>Sphingobacteriia</taxon>
        <taxon>Sphingobacteriales</taxon>
        <taxon>Sphingobacteriaceae</taxon>
        <taxon>Olivibacter</taxon>
    </lineage>
</organism>
<dbReference type="InterPro" id="IPR039329">
    <property type="entry name" value="SIAE"/>
</dbReference>
<dbReference type="Pfam" id="PF03629">
    <property type="entry name" value="SASA"/>
    <property type="match status" value="1"/>
</dbReference>
<evidence type="ECO:0000259" key="2">
    <source>
        <dbReference type="Pfam" id="PF03629"/>
    </source>
</evidence>
<dbReference type="EMBL" id="BAABIQ010000034">
    <property type="protein sequence ID" value="GAA4793308.1"/>
    <property type="molecule type" value="Genomic_DNA"/>
</dbReference>
<dbReference type="Proteomes" id="UP001501411">
    <property type="component" value="Unassembled WGS sequence"/>
</dbReference>
<evidence type="ECO:0000313" key="4">
    <source>
        <dbReference type="Proteomes" id="UP001501411"/>
    </source>
</evidence>
<dbReference type="PANTHER" id="PTHR22901:SF0">
    <property type="entry name" value="SIALATE O-ACETYLESTERASE"/>
    <property type="match status" value="1"/>
</dbReference>
<proteinExistence type="predicted"/>
<keyword evidence="4" id="KW-1185">Reference proteome</keyword>
<protein>
    <submittedName>
        <fullName evidence="3">Sialate O-acetylesterase</fullName>
    </submittedName>
</protein>
<dbReference type="RefSeq" id="WP_345231827.1">
    <property type="nucleotide sequence ID" value="NZ_BAABIQ010000034.1"/>
</dbReference>
<evidence type="ECO:0000313" key="3">
    <source>
        <dbReference type="EMBL" id="GAA4793308.1"/>
    </source>
</evidence>
<dbReference type="Gene3D" id="3.40.50.1110">
    <property type="entry name" value="SGNH hydrolase"/>
    <property type="match status" value="1"/>
</dbReference>
<comment type="caution">
    <text evidence="3">The sequence shown here is derived from an EMBL/GenBank/DDBJ whole genome shotgun (WGS) entry which is preliminary data.</text>
</comment>
<gene>
    <name evidence="3" type="ORF">GCM10023231_21950</name>
</gene>
<feature type="domain" description="Sialate O-acetylesterase" evidence="2">
    <location>
        <begin position="106"/>
        <end position="368"/>
    </location>
</feature>
<dbReference type="InterPro" id="IPR005181">
    <property type="entry name" value="SASA"/>
</dbReference>
<evidence type="ECO:0000256" key="1">
    <source>
        <dbReference type="ARBA" id="ARBA00022801"/>
    </source>
</evidence>
<reference evidence="4" key="1">
    <citation type="journal article" date="2019" name="Int. J. Syst. Evol. Microbiol.">
        <title>The Global Catalogue of Microorganisms (GCM) 10K type strain sequencing project: providing services to taxonomists for standard genome sequencing and annotation.</title>
        <authorList>
            <consortium name="The Broad Institute Genomics Platform"/>
            <consortium name="The Broad Institute Genome Sequencing Center for Infectious Disease"/>
            <person name="Wu L."/>
            <person name="Ma J."/>
        </authorList>
    </citation>
    <scope>NUCLEOTIDE SEQUENCE [LARGE SCALE GENOMIC DNA]</scope>
    <source>
        <strain evidence="4">JCM 18200</strain>
    </source>
</reference>
<dbReference type="InterPro" id="IPR036514">
    <property type="entry name" value="SGNH_hydro_sf"/>
</dbReference>
<name>A0ABP9BBM6_9SPHI</name>
<accession>A0ABP9BBM6</accession>
<dbReference type="SUPFAM" id="SSF52266">
    <property type="entry name" value="SGNH hydrolase"/>
    <property type="match status" value="1"/>
</dbReference>
<sequence>MNYCKHVIFFLLVLFNSPIEAKIILPALFADHMVLQQQSTILFSGTANPSATVEITTSWNKKSYKTTADEAGAWQLPIRTPRYGGPYQIDLSDGEKLRLQNVLIGDVWFCSGQSNMEMPLAGWGKINHYEEEIAKANYPNIRLLQVMHTTAQSPANTVPLWDGSWQECSSKSIPEFSATAYFFARELYEKTHVPIGLIHSSWGGTYVEAWMSEQTLTQFDALKGAFDQMKATAGDVFDRKNGNQPTVLYNAMVEPFIHFPIKGAIWYQGESNADRAVAYRELFPAMIKDWRKKWNIGDFPFYFVQLANFMKKEPEPAASNWAMLREAQTYALKLPHTGMAVIADIGEEKDIHPKNKQDVGKRLALQALKSTYGEKIVAQGPILKSYKIKGNEVTLDFDVAPQDLVLKGIEGAHAFAVAGEDKQFHWADVKQEGSKLIVRSTQVAHPVALRYAWANNPNAVLFNTEGLPASPFRTDKWEE</sequence>
<keyword evidence="1" id="KW-0378">Hydrolase</keyword>
<dbReference type="InterPro" id="IPR013783">
    <property type="entry name" value="Ig-like_fold"/>
</dbReference>
<dbReference type="PANTHER" id="PTHR22901">
    <property type="entry name" value="SIALATE O-ACETYLESTERASE"/>
    <property type="match status" value="1"/>
</dbReference>
<dbReference type="Gene3D" id="2.60.40.10">
    <property type="entry name" value="Immunoglobulins"/>
    <property type="match status" value="1"/>
</dbReference>